<feature type="disulfide bond" evidence="13">
    <location>
        <begin position="652"/>
        <end position="667"/>
    </location>
</feature>
<evidence type="ECO:0000256" key="14">
    <source>
        <dbReference type="PROSITE-ProRule" id="PRU00461"/>
    </source>
</evidence>
<gene>
    <name evidence="18" type="ORF">KGM_216174B</name>
</gene>
<dbReference type="InterPro" id="IPR002172">
    <property type="entry name" value="LDrepeatLR_classA_rpt"/>
</dbReference>
<evidence type="ECO:0000256" key="13">
    <source>
        <dbReference type="PROSITE-ProRule" id="PRU00124"/>
    </source>
</evidence>
<dbReference type="PANTHER" id="PTHR22722">
    <property type="entry name" value="LOW-DENSITY LIPOPROTEIN RECEPTOR-RELATED PROTEIN 2-RELATED"/>
    <property type="match status" value="1"/>
</dbReference>
<feature type="disulfide bond" evidence="13">
    <location>
        <begin position="856"/>
        <end position="871"/>
    </location>
</feature>
<dbReference type="FunFam" id="4.10.400.10:FF:000002">
    <property type="entry name" value="Low-density lipoprotein receptor-related protein 1"/>
    <property type="match status" value="1"/>
</dbReference>
<keyword evidence="4 16" id="KW-0812">Transmembrane</keyword>
<dbReference type="InterPro" id="IPR000742">
    <property type="entry name" value="EGF"/>
</dbReference>
<evidence type="ECO:0000256" key="1">
    <source>
        <dbReference type="ARBA" id="ARBA00004167"/>
    </source>
</evidence>
<dbReference type="GO" id="GO:0005886">
    <property type="term" value="C:plasma membrane"/>
    <property type="evidence" value="ECO:0007669"/>
    <property type="project" value="TreeGrafter"/>
</dbReference>
<feature type="disulfide bond" evidence="13">
    <location>
        <begin position="768"/>
        <end position="783"/>
    </location>
</feature>
<organism evidence="18 19">
    <name type="scientific">Danaus plexippus plexippus</name>
    <dbReference type="NCBI Taxonomy" id="278856"/>
    <lineage>
        <taxon>Eukaryota</taxon>
        <taxon>Metazoa</taxon>
        <taxon>Ecdysozoa</taxon>
        <taxon>Arthropoda</taxon>
        <taxon>Hexapoda</taxon>
        <taxon>Insecta</taxon>
        <taxon>Pterygota</taxon>
        <taxon>Neoptera</taxon>
        <taxon>Endopterygota</taxon>
        <taxon>Lepidoptera</taxon>
        <taxon>Glossata</taxon>
        <taxon>Ditrysia</taxon>
        <taxon>Papilionoidea</taxon>
        <taxon>Nymphalidae</taxon>
        <taxon>Danainae</taxon>
        <taxon>Danaini</taxon>
        <taxon>Danaina</taxon>
        <taxon>Danaus</taxon>
        <taxon>Danaus</taxon>
    </lineage>
</organism>
<dbReference type="FunFam" id="2.120.10.30:FF:000241">
    <property type="entry name" value="Low-density lipoprotein receptor-related protein 6"/>
    <property type="match status" value="1"/>
</dbReference>
<dbReference type="GO" id="GO:0006897">
    <property type="term" value="P:endocytosis"/>
    <property type="evidence" value="ECO:0007669"/>
    <property type="project" value="UniProtKB-KW"/>
</dbReference>
<dbReference type="Pfam" id="PF00057">
    <property type="entry name" value="Ldl_recept_a"/>
    <property type="match status" value="5"/>
</dbReference>
<feature type="domain" description="EGF-like" evidence="17">
    <location>
        <begin position="1279"/>
        <end position="1311"/>
    </location>
</feature>
<feature type="disulfide bond" evidence="13">
    <location>
        <begin position="749"/>
        <end position="761"/>
    </location>
</feature>
<evidence type="ECO:0000256" key="7">
    <source>
        <dbReference type="ARBA" id="ARBA00022837"/>
    </source>
</evidence>
<dbReference type="STRING" id="278856.A0A212FF10"/>
<accession>A0A212FF10</accession>
<feature type="compositionally biased region" description="Basic and acidic residues" evidence="15">
    <location>
        <begin position="1436"/>
        <end position="1446"/>
    </location>
</feature>
<feature type="domain" description="EGF-like" evidence="17">
    <location>
        <begin position="981"/>
        <end position="1018"/>
    </location>
</feature>
<dbReference type="Gene3D" id="4.10.400.10">
    <property type="entry name" value="Low-density Lipoprotein Receptor"/>
    <property type="match status" value="7"/>
</dbReference>
<dbReference type="PROSITE" id="PS50068">
    <property type="entry name" value="LDLRA_2"/>
    <property type="match status" value="7"/>
</dbReference>
<sequence length="1446" mass="162108">PEAMLFFSTQNSIQYVTVKSNHSVTVLTGIKKAHGVAYDGKYLYWVETEKGHQAIMKAQLEDVAGTKQVLAALGLEDPGDIAVDYLGDNIYFSDTARGCITVCRTDGALCVTLAAHTRRPKFVTLDPRKGVMYWADKHDKPVIMKAKMDGSESENLVHELSTFAKGLALDAPNGRLYFVDGTIKVVILNDKRVYSFFEEQFHHPYSLSVFENTIFWSDWTSRTIQTADKIHGTSINRNILLTLDTPVFDMHLYHPILTNATHNPCSSRSCPLCLITSNTSSVCACPDSMRNVKGHCEWIPGYRPDYLLVASGSAFIRIYYDTVGNPETHSTVLDIGRVQAMAYDNFRDTLYIYDGQHKSINSILMSDFSLGVTHLFMYKGLENVVDMDYDYVSDSLYILDAGRRVIEVTSLKNKHTALLYRFREEEIPISFCVLSAYGRMLVAVLDTDNDIIYIDSFGLDGDDRKHIVTNNTRGPNIRMRYSTDLDVVFLSDDQNGVIDFLHPQGTGRENFREVVTNIASLAVTDNQVFWTDKRSTKLYWADMHDATRKIRRIELSIFPNTTHLVILATSPLPKSHGHTCSNSNPPCSHICVQKSHEYVKPGSIDSAPLQYTCLCPVGFINNNGICYEVTKCKEHEFYCHKSNQCFDGSKKCDGTEDCKFGEDEEGCLIKGTYYLKICEDDEIDCHGICIQRTEICRNNTTKQLLTCGSSEFRCSDNSICIERALACDGHADCRDASDEHPDACDTRDCGEFEYMCASGSCIPLTWKCDKHEDCLDGSDEISCESRSCPSGTFECDTGCVEVYKRCDGKYDCEDHEDERDCDEPEFAGVIDFSSCAPWEYRCEHNKSICLPQTARCNGRTDCPGGSDEAGCNFQCGELFPCTQEHWCVYRDQLCDGRQDCADGSDETFDVCARANKTRPLTQTPPTPCEDYRCDDGQCLPWEHVCDDKTHCRDGSDENGLCNSTCAAGCISRRTPRGPRCSCKSVCEECSHTCHTDGETSVCACYKGYGLRLDRRSCKALYGAPATLYSRGGAAWSLTSHVHTMLYHEGEELSDLDCDVRRGKLYFTSSEVGKLIEVDNKRQPPVKSITNIGRPGKLSADWITGNVYFADSTPSQGSIRVCNFKKQKCAKLQKIPTDVQVTALVTDPANHLLFYCLSDSSESHIRSSSMSGRSPSDVATVPACLGLAVNSFSKLLYISTPSSIMKVGYDGSNLITLIDHPISTPHLAFFEDYIYFIHNSHVTRCLHFGPKTCETLSHVYNASNFVLSHESIQRDDVINSCDVTECGHVCVLDRVAVCVCHDGSIVRDGVCPGDRAEEQAVFSDGSHSHVWSLTFLWVLLLMLAVYAAAFVHYRLYRKNKTPAEYIQVRYHNTSEGLTHLSHPIIDVPEAGAMSHEFVNPLQFVRNFWRESFERQKPIGSNVMYEEQQDPSDTESDLDVRETRRMIK</sequence>
<reference evidence="18 19" key="1">
    <citation type="journal article" date="2011" name="Cell">
        <title>The monarch butterfly genome yields insights into long-distance migration.</title>
        <authorList>
            <person name="Zhan S."/>
            <person name="Merlin C."/>
            <person name="Boore J.L."/>
            <person name="Reppert S.M."/>
        </authorList>
    </citation>
    <scope>NUCLEOTIDE SEQUENCE [LARGE SCALE GENOMIC DNA]</scope>
    <source>
        <strain evidence="18">F-2</strain>
    </source>
</reference>
<dbReference type="PANTHER" id="PTHR22722:SF5">
    <property type="entry name" value="LOW-DENSITY LIPOPROTEIN RECEPTOR-RELATED PROTEIN 1B"/>
    <property type="match status" value="1"/>
</dbReference>
<dbReference type="FunCoup" id="A0A212FF10">
    <property type="interactions" value="1"/>
</dbReference>
<dbReference type="Gene3D" id="2.120.10.30">
    <property type="entry name" value="TolB, C-terminal domain"/>
    <property type="match status" value="3"/>
</dbReference>
<feature type="disulfide bond" evidence="13">
    <location>
        <begin position="875"/>
        <end position="887"/>
    </location>
</feature>
<keyword evidence="19" id="KW-1185">Reference proteome</keyword>
<evidence type="ECO:0000313" key="19">
    <source>
        <dbReference type="Proteomes" id="UP000007151"/>
    </source>
</evidence>
<comment type="caution">
    <text evidence="13">Lacks conserved residue(s) required for the propagation of feature annotation.</text>
</comment>
<evidence type="ECO:0000256" key="16">
    <source>
        <dbReference type="SAM" id="Phobius"/>
    </source>
</evidence>
<evidence type="ECO:0000256" key="8">
    <source>
        <dbReference type="ARBA" id="ARBA00022989"/>
    </source>
</evidence>
<dbReference type="SMART" id="SM00181">
    <property type="entry name" value="EGF"/>
    <property type="match status" value="4"/>
</dbReference>
<dbReference type="InterPro" id="IPR036055">
    <property type="entry name" value="LDL_receptor-like_sf"/>
</dbReference>
<evidence type="ECO:0000256" key="5">
    <source>
        <dbReference type="ARBA" id="ARBA00022729"/>
    </source>
</evidence>
<evidence type="ECO:0000256" key="6">
    <source>
        <dbReference type="ARBA" id="ARBA00022737"/>
    </source>
</evidence>
<comment type="subcellular location">
    <subcellularLocation>
        <location evidence="1">Membrane</location>
        <topology evidence="1">Single-pass membrane protein</topology>
    </subcellularLocation>
</comment>
<proteinExistence type="predicted"/>
<feature type="transmembrane region" description="Helical" evidence="16">
    <location>
        <begin position="1329"/>
        <end position="1350"/>
    </location>
</feature>
<keyword evidence="6" id="KW-0677">Repeat</keyword>
<keyword evidence="9 16" id="KW-0472">Membrane</keyword>
<dbReference type="PROSITE" id="PS51120">
    <property type="entry name" value="LDLRB"/>
    <property type="match status" value="1"/>
</dbReference>
<evidence type="ECO:0000313" key="18">
    <source>
        <dbReference type="EMBL" id="OWR52293.1"/>
    </source>
</evidence>
<feature type="repeat" description="LDL-receptor class B" evidence="14">
    <location>
        <begin position="130"/>
        <end position="173"/>
    </location>
</feature>
<evidence type="ECO:0000256" key="10">
    <source>
        <dbReference type="ARBA" id="ARBA00023157"/>
    </source>
</evidence>
<feature type="compositionally biased region" description="Acidic residues" evidence="15">
    <location>
        <begin position="1425"/>
        <end position="1435"/>
    </location>
</feature>
<feature type="disulfide bond" evidence="13">
    <location>
        <begin position="756"/>
        <end position="774"/>
    </location>
</feature>
<evidence type="ECO:0000256" key="9">
    <source>
        <dbReference type="ARBA" id="ARBA00023136"/>
    </source>
</evidence>
<dbReference type="InParanoid" id="A0A212FF10"/>
<keyword evidence="8 16" id="KW-1133">Transmembrane helix</keyword>
<dbReference type="InterPro" id="IPR000033">
    <property type="entry name" value="LDLR_classB_rpt"/>
</dbReference>
<dbReference type="PROSITE" id="PS01209">
    <property type="entry name" value="LDLRA_1"/>
    <property type="match status" value="3"/>
</dbReference>
<dbReference type="SUPFAM" id="SSF57424">
    <property type="entry name" value="LDL receptor-like module"/>
    <property type="match status" value="7"/>
</dbReference>
<dbReference type="SMART" id="SM00135">
    <property type="entry name" value="LY"/>
    <property type="match status" value="9"/>
</dbReference>
<dbReference type="EMBL" id="AGBW02008886">
    <property type="protein sequence ID" value="OWR52293.1"/>
    <property type="molecule type" value="Genomic_DNA"/>
</dbReference>
<keyword evidence="3" id="KW-0254">Endocytosis</keyword>
<dbReference type="SUPFAM" id="SSF63825">
    <property type="entry name" value="YWTD domain"/>
    <property type="match status" value="3"/>
</dbReference>
<evidence type="ECO:0000256" key="4">
    <source>
        <dbReference type="ARBA" id="ARBA00022692"/>
    </source>
</evidence>
<dbReference type="GO" id="GO:0043235">
    <property type="term" value="C:receptor complex"/>
    <property type="evidence" value="ECO:0007669"/>
    <property type="project" value="TreeGrafter"/>
</dbReference>
<protein>
    <submittedName>
        <fullName evidence="18">Vitellogenin receptor</fullName>
    </submittedName>
</protein>
<comment type="caution">
    <text evidence="18">The sequence shown here is derived from an EMBL/GenBank/DDBJ whole genome shotgun (WGS) entry which is preliminary data.</text>
</comment>
<dbReference type="eggNOG" id="KOG1215">
    <property type="taxonomic scope" value="Eukaryota"/>
</dbReference>
<dbReference type="InterPro" id="IPR011042">
    <property type="entry name" value="6-blade_b-propeller_TolB-like"/>
</dbReference>
<evidence type="ECO:0000256" key="3">
    <source>
        <dbReference type="ARBA" id="ARBA00022583"/>
    </source>
</evidence>
<name>A0A212FF10_DANPL</name>
<keyword evidence="7" id="KW-0106">Calcium</keyword>
<dbReference type="PRINTS" id="PR00261">
    <property type="entry name" value="LDLRECEPTOR"/>
</dbReference>
<dbReference type="KEGG" id="dpl:KGM_216174B"/>
<evidence type="ECO:0000256" key="12">
    <source>
        <dbReference type="ARBA" id="ARBA00023180"/>
    </source>
</evidence>
<keyword evidence="10 13" id="KW-1015">Disulfide bond</keyword>
<dbReference type="InterPro" id="IPR051221">
    <property type="entry name" value="LDLR-related"/>
</dbReference>
<dbReference type="Proteomes" id="UP000007151">
    <property type="component" value="Unassembled WGS sequence"/>
</dbReference>
<feature type="domain" description="EGF-like" evidence="17">
    <location>
        <begin position="264"/>
        <end position="297"/>
    </location>
</feature>
<feature type="region of interest" description="Disordered" evidence="15">
    <location>
        <begin position="1418"/>
        <end position="1446"/>
    </location>
</feature>
<dbReference type="InterPro" id="IPR023415">
    <property type="entry name" value="LDLR_class-A_CS"/>
</dbReference>
<evidence type="ECO:0000256" key="15">
    <source>
        <dbReference type="SAM" id="MobiDB-lite"/>
    </source>
</evidence>
<feature type="domain" description="EGF-like" evidence="17">
    <location>
        <begin position="579"/>
        <end position="627"/>
    </location>
</feature>
<keyword evidence="12" id="KW-0325">Glycoprotein</keyword>
<evidence type="ECO:0000259" key="17">
    <source>
        <dbReference type="SMART" id="SM00181"/>
    </source>
</evidence>
<evidence type="ECO:0000256" key="11">
    <source>
        <dbReference type="ARBA" id="ARBA00023170"/>
    </source>
</evidence>
<evidence type="ECO:0000256" key="2">
    <source>
        <dbReference type="ARBA" id="ARBA00022536"/>
    </source>
</evidence>
<dbReference type="CDD" id="cd00112">
    <property type="entry name" value="LDLa"/>
    <property type="match status" value="7"/>
</dbReference>
<dbReference type="Gene3D" id="2.10.25.10">
    <property type="entry name" value="Laminin"/>
    <property type="match status" value="1"/>
</dbReference>
<keyword evidence="5" id="KW-0732">Signal</keyword>
<feature type="disulfide bond" evidence="13">
    <location>
        <begin position="933"/>
        <end position="951"/>
    </location>
</feature>
<dbReference type="GO" id="GO:0005041">
    <property type="term" value="F:low-density lipoprotein particle receptor activity"/>
    <property type="evidence" value="ECO:0007669"/>
    <property type="project" value="TreeGrafter"/>
</dbReference>
<keyword evidence="2" id="KW-0245">EGF-like domain</keyword>
<dbReference type="SMART" id="SM00192">
    <property type="entry name" value="LDLa"/>
    <property type="match status" value="7"/>
</dbReference>
<keyword evidence="11 18" id="KW-0675">Receptor</keyword>
<feature type="non-terminal residue" evidence="18">
    <location>
        <position position="1"/>
    </location>
</feature>
<feature type="disulfide bond" evidence="13">
    <location>
        <begin position="806"/>
        <end position="821"/>
    </location>
</feature>